<dbReference type="InterPro" id="IPR027417">
    <property type="entry name" value="P-loop_NTPase"/>
</dbReference>
<dbReference type="PROSITE" id="PS00211">
    <property type="entry name" value="ABC_TRANSPORTER_1"/>
    <property type="match status" value="1"/>
</dbReference>
<gene>
    <name evidence="6" type="ORF">QN215_06900</name>
</gene>
<evidence type="ECO:0000259" key="5">
    <source>
        <dbReference type="PROSITE" id="PS50893"/>
    </source>
</evidence>
<dbReference type="GO" id="GO:0016887">
    <property type="term" value="F:ATP hydrolysis activity"/>
    <property type="evidence" value="ECO:0007669"/>
    <property type="project" value="InterPro"/>
</dbReference>
<proteinExistence type="inferred from homology"/>
<dbReference type="GO" id="GO:0005524">
    <property type="term" value="F:ATP binding"/>
    <property type="evidence" value="ECO:0007669"/>
    <property type="project" value="UniProtKB-KW"/>
</dbReference>
<keyword evidence="4 6" id="KW-0067">ATP-binding</keyword>
<dbReference type="AlphaFoldDB" id="A0AB39U500"/>
<evidence type="ECO:0000256" key="1">
    <source>
        <dbReference type="ARBA" id="ARBA00005417"/>
    </source>
</evidence>
<organism evidence="6">
    <name type="scientific">Bifidobacterium aquikefiricola</name>
    <dbReference type="NCBI Taxonomy" id="3059038"/>
    <lineage>
        <taxon>Bacteria</taxon>
        <taxon>Bacillati</taxon>
        <taxon>Actinomycetota</taxon>
        <taxon>Actinomycetes</taxon>
        <taxon>Bifidobacteriales</taxon>
        <taxon>Bifidobacteriaceae</taxon>
        <taxon>Bifidobacterium</taxon>
    </lineage>
</organism>
<dbReference type="PROSITE" id="PS50893">
    <property type="entry name" value="ABC_TRANSPORTER_2"/>
    <property type="match status" value="1"/>
</dbReference>
<keyword evidence="3" id="KW-0547">Nucleotide-binding</keyword>
<protein>
    <submittedName>
        <fullName evidence="6">ATP-binding cassette domain-containing protein</fullName>
    </submittedName>
</protein>
<name>A0AB39U500_9BIFI</name>
<evidence type="ECO:0000256" key="4">
    <source>
        <dbReference type="ARBA" id="ARBA00022840"/>
    </source>
</evidence>
<keyword evidence="2" id="KW-0813">Transport</keyword>
<dbReference type="EMBL" id="CP129674">
    <property type="protein sequence ID" value="XDS43997.1"/>
    <property type="molecule type" value="Genomic_DNA"/>
</dbReference>
<dbReference type="InterPro" id="IPR017871">
    <property type="entry name" value="ABC_transporter-like_CS"/>
</dbReference>
<comment type="similarity">
    <text evidence="1">Belongs to the ABC transporter superfamily.</text>
</comment>
<dbReference type="InterPro" id="IPR003439">
    <property type="entry name" value="ABC_transporter-like_ATP-bd"/>
</dbReference>
<dbReference type="Gene3D" id="3.40.50.300">
    <property type="entry name" value="P-loop containing nucleotide triphosphate hydrolases"/>
    <property type="match status" value="1"/>
</dbReference>
<evidence type="ECO:0000256" key="2">
    <source>
        <dbReference type="ARBA" id="ARBA00022448"/>
    </source>
</evidence>
<dbReference type="KEGG" id="baqk:QN215_06900"/>
<evidence type="ECO:0000256" key="3">
    <source>
        <dbReference type="ARBA" id="ARBA00022741"/>
    </source>
</evidence>
<sequence>MGPLISTHDLTKTFDGHEVVNKCSIQVNQGEIYGFLGVNGAGKTTVLKLMLGLLRPTAGSVEILGHDVTADRLAIAASIGSIIEVPIFYEHLSAYENLSIHLAYLGITDTSTIEGTLSRVGLPNTGTQKVSQFSLGMRQRLGIARAMIHKPRIMLLDEPINGLDPVAIRDMRELLLSLAKDDGITIIISSHILTEIERIADRVGVIANGTIIEEFSMSSMERNHPEGMEDYVINLMSGKAR</sequence>
<feature type="domain" description="ABC transporter" evidence="5">
    <location>
        <begin position="5"/>
        <end position="233"/>
    </location>
</feature>
<dbReference type="PANTHER" id="PTHR43335">
    <property type="entry name" value="ABC TRANSPORTER, ATP-BINDING PROTEIN"/>
    <property type="match status" value="1"/>
</dbReference>
<dbReference type="InterPro" id="IPR003593">
    <property type="entry name" value="AAA+_ATPase"/>
</dbReference>
<evidence type="ECO:0000313" key="6">
    <source>
        <dbReference type="EMBL" id="XDS43997.1"/>
    </source>
</evidence>
<accession>A0AB39U500</accession>
<dbReference type="SUPFAM" id="SSF52540">
    <property type="entry name" value="P-loop containing nucleoside triphosphate hydrolases"/>
    <property type="match status" value="1"/>
</dbReference>
<dbReference type="SMART" id="SM00382">
    <property type="entry name" value="AAA"/>
    <property type="match status" value="1"/>
</dbReference>
<reference evidence="6" key="1">
    <citation type="submission" date="2023-07" db="EMBL/GenBank/DDBJ databases">
        <title>Bifidobacterium aquikefiriaerophilum sp. nov. and Bifidobacterium eccum sp. nov., isolated from water kefir.</title>
        <authorList>
            <person name="Breselge S."/>
            <person name="Bellassi P."/>
            <person name="Barcenilla C."/>
            <person name="Alvarez-Ordonez A."/>
            <person name="Morelli L."/>
            <person name="Cotter P.D."/>
        </authorList>
    </citation>
    <scope>NUCLEOTIDE SEQUENCE</scope>
    <source>
        <strain evidence="6">WK041_4_12</strain>
    </source>
</reference>
<dbReference type="RefSeq" id="WP_369343591.1">
    <property type="nucleotide sequence ID" value="NZ_CP129674.1"/>
</dbReference>
<dbReference type="Pfam" id="PF00005">
    <property type="entry name" value="ABC_tran"/>
    <property type="match status" value="1"/>
</dbReference>
<dbReference type="PANTHER" id="PTHR43335:SF8">
    <property type="entry name" value="ABC TRANSPORTER, ATP-BINDING PROTEIN"/>
    <property type="match status" value="1"/>
</dbReference>